<dbReference type="EMBL" id="FNUV01000002">
    <property type="protein sequence ID" value="SEF61008.1"/>
    <property type="molecule type" value="Genomic_DNA"/>
</dbReference>
<dbReference type="Proteomes" id="UP000236735">
    <property type="component" value="Unassembled WGS sequence"/>
</dbReference>
<dbReference type="AlphaFoldDB" id="A0A1H5TFM2"/>
<reference evidence="1 2" key="1">
    <citation type="submission" date="2016-10" db="EMBL/GenBank/DDBJ databases">
        <authorList>
            <person name="de Groot N.N."/>
        </authorList>
    </citation>
    <scope>NUCLEOTIDE SEQUENCE [LARGE SCALE GENOMIC DNA]</scope>
    <source>
        <strain evidence="1 2">AR32</strain>
    </source>
</reference>
<protein>
    <submittedName>
        <fullName evidence="1">Uncharacterized protein</fullName>
    </submittedName>
</protein>
<proteinExistence type="predicted"/>
<name>A0A1H5TFM2_XYLRU</name>
<evidence type="ECO:0000313" key="2">
    <source>
        <dbReference type="Proteomes" id="UP000236735"/>
    </source>
</evidence>
<accession>A0A1H5TFM2</accession>
<evidence type="ECO:0000313" key="1">
    <source>
        <dbReference type="EMBL" id="SEF61008.1"/>
    </source>
</evidence>
<sequence>MPEKALPELLNLEQRKALLWVSTDRKRVSRKETMGYITTSPGFHYDKLRVFSGKTTCFTFVEIVSKGGRDSLFEYKTTCFVPKDDALTSAKDCLLL</sequence>
<gene>
    <name evidence="1" type="ORF">SAMN05216354_1009</name>
</gene>
<organism evidence="1 2">
    <name type="scientific">Xylanibacter ruminicola</name>
    <name type="common">Prevotella ruminicola</name>
    <dbReference type="NCBI Taxonomy" id="839"/>
    <lineage>
        <taxon>Bacteria</taxon>
        <taxon>Pseudomonadati</taxon>
        <taxon>Bacteroidota</taxon>
        <taxon>Bacteroidia</taxon>
        <taxon>Bacteroidales</taxon>
        <taxon>Prevotellaceae</taxon>
        <taxon>Xylanibacter</taxon>
    </lineage>
</organism>